<protein>
    <submittedName>
        <fullName evidence="1">Uncharacterized protein</fullName>
    </submittedName>
</protein>
<accession>A0AAV3S306</accession>
<reference evidence="1 2" key="1">
    <citation type="submission" date="2024-01" db="EMBL/GenBank/DDBJ databases">
        <title>The complete chloroplast genome sequence of Lithospermum erythrorhizon: insights into the phylogenetic relationship among Boraginaceae species and the maternal lineages of purple gromwells.</title>
        <authorList>
            <person name="Okada T."/>
            <person name="Watanabe K."/>
        </authorList>
    </citation>
    <scope>NUCLEOTIDE SEQUENCE [LARGE SCALE GENOMIC DNA]</scope>
</reference>
<name>A0AAV3S306_LITER</name>
<proteinExistence type="predicted"/>
<dbReference type="Proteomes" id="UP001454036">
    <property type="component" value="Unassembled WGS sequence"/>
</dbReference>
<keyword evidence="2" id="KW-1185">Reference proteome</keyword>
<evidence type="ECO:0000313" key="2">
    <source>
        <dbReference type="Proteomes" id="UP001454036"/>
    </source>
</evidence>
<dbReference type="PANTHER" id="PTHR34197:SF3">
    <property type="entry name" value="DUF740 FAMILY PROTEIN"/>
    <property type="match status" value="1"/>
</dbReference>
<dbReference type="EMBL" id="BAABME010014875">
    <property type="protein sequence ID" value="GAA0187585.1"/>
    <property type="molecule type" value="Genomic_DNA"/>
</dbReference>
<organism evidence="1 2">
    <name type="scientific">Lithospermum erythrorhizon</name>
    <name type="common">Purple gromwell</name>
    <name type="synonym">Lithospermum officinale var. erythrorhizon</name>
    <dbReference type="NCBI Taxonomy" id="34254"/>
    <lineage>
        <taxon>Eukaryota</taxon>
        <taxon>Viridiplantae</taxon>
        <taxon>Streptophyta</taxon>
        <taxon>Embryophyta</taxon>
        <taxon>Tracheophyta</taxon>
        <taxon>Spermatophyta</taxon>
        <taxon>Magnoliopsida</taxon>
        <taxon>eudicotyledons</taxon>
        <taxon>Gunneridae</taxon>
        <taxon>Pentapetalae</taxon>
        <taxon>asterids</taxon>
        <taxon>lamiids</taxon>
        <taxon>Boraginales</taxon>
        <taxon>Boraginaceae</taxon>
        <taxon>Boraginoideae</taxon>
        <taxon>Lithospermeae</taxon>
        <taxon>Lithospermum</taxon>
    </lineage>
</organism>
<comment type="caution">
    <text evidence="1">The sequence shown here is derived from an EMBL/GenBank/DDBJ whole genome shotgun (WGS) entry which is preliminary data.</text>
</comment>
<gene>
    <name evidence="1" type="ORF">LIER_34873</name>
</gene>
<dbReference type="AlphaFoldDB" id="A0AAV3S306"/>
<evidence type="ECO:0000313" key="1">
    <source>
        <dbReference type="EMBL" id="GAA0187585.1"/>
    </source>
</evidence>
<dbReference type="PANTHER" id="PTHR34197">
    <property type="entry name" value="OS04G0591300 PROTEIN"/>
    <property type="match status" value="1"/>
</dbReference>
<sequence length="426" mass="47635">MKEMGKYLETNNYLEFNYSCSTNMPCNKHPYFSSVGICSYCLNDRLMNLVCSACGEQRFSSCSCSDISSSCTGDIGSVGRISFLLENENERKKEVVFRRSSSSCVEIKKSRNGFWKIKRLFVRNKKEKGSDKDGKIDQKVEKKSVSRSRSRSLCSFRGGGSLSNDADEGSDYAFQSAKISDVTGGVMFNDFESRKSGFGFRGFFSDVDSEPRNSGSRYLFDSENEQRKSGFRGFFGSDNEPRKTGFRGLFDAENEARKSVFRGLFDGENDPRKSGFIGLFDAENEPRKSGFRGIYDSVENGVSSLKVVRKMGGPGELNRVNSVPNRSIFPVKETEFSAINGDDGEDPAFINFKIDQLPFSKSKREFSFAASSDNKYGNLMKEVSESNRILSSSSVGGSCRRIGNDEELKKGGRGSNSKGWKWAKFW</sequence>